<keyword evidence="3" id="KW-1185">Reference proteome</keyword>
<dbReference type="EMBL" id="JAVIIS010000035">
    <property type="protein sequence ID" value="MDX8442257.1"/>
    <property type="molecule type" value="Genomic_DNA"/>
</dbReference>
<accession>A0ABU4X1R5</accession>
<evidence type="ECO:0000313" key="2">
    <source>
        <dbReference type="EMBL" id="MDX8442257.1"/>
    </source>
</evidence>
<comment type="caution">
    <text evidence="2">The sequence shown here is derived from an EMBL/GenBank/DDBJ whole genome shotgun (WGS) entry which is preliminary data.</text>
</comment>
<feature type="region of interest" description="Disordered" evidence="1">
    <location>
        <begin position="1"/>
        <end position="47"/>
    </location>
</feature>
<evidence type="ECO:0000313" key="3">
    <source>
        <dbReference type="Proteomes" id="UP001272097"/>
    </source>
</evidence>
<evidence type="ECO:0000256" key="1">
    <source>
        <dbReference type="SAM" id="MobiDB-lite"/>
    </source>
</evidence>
<evidence type="ECO:0008006" key="4">
    <source>
        <dbReference type="Google" id="ProtNLM"/>
    </source>
</evidence>
<protein>
    <recommendedName>
        <fullName evidence="4">Transposase</fullName>
    </recommendedName>
</protein>
<dbReference type="Proteomes" id="UP001272097">
    <property type="component" value="Unassembled WGS sequence"/>
</dbReference>
<proteinExistence type="predicted"/>
<organism evidence="2 3">
    <name type="scientific">Mesorhizobium australafricanum</name>
    <dbReference type="NCBI Taxonomy" id="3072311"/>
    <lineage>
        <taxon>Bacteria</taxon>
        <taxon>Pseudomonadati</taxon>
        <taxon>Pseudomonadota</taxon>
        <taxon>Alphaproteobacteria</taxon>
        <taxon>Hyphomicrobiales</taxon>
        <taxon>Phyllobacteriaceae</taxon>
        <taxon>Mesorhizobium</taxon>
    </lineage>
</organism>
<sequence length="47" mass="5472">MIRNRVGGHDARKQKRRPEGRRLREAMIPNPVEAARDHPVMKSLANR</sequence>
<dbReference type="RefSeq" id="WP_320216246.1">
    <property type="nucleotide sequence ID" value="NZ_JAVIIS010000035.1"/>
</dbReference>
<reference evidence="2 3" key="1">
    <citation type="submission" date="2023-08" db="EMBL/GenBank/DDBJ databases">
        <title>Implementing the SeqCode for naming new Mesorhizobium species isolated from Vachellia karroo root nodules.</title>
        <authorList>
            <person name="Van Lill M."/>
        </authorList>
    </citation>
    <scope>NUCLEOTIDE SEQUENCE [LARGE SCALE GENOMIC DNA]</scope>
    <source>
        <strain evidence="2 3">VK3E</strain>
    </source>
</reference>
<name>A0ABU4X1R5_9HYPH</name>
<gene>
    <name evidence="2" type="ORF">RFM51_21955</name>
</gene>